<evidence type="ECO:0000313" key="2">
    <source>
        <dbReference type="EMBL" id="RVT92196.1"/>
    </source>
</evidence>
<dbReference type="RefSeq" id="WP_127789050.1">
    <property type="nucleotide sequence ID" value="NZ_SACL01000007.1"/>
</dbReference>
<protein>
    <submittedName>
        <fullName evidence="2">N-acetyltransferase</fullName>
    </submittedName>
</protein>
<dbReference type="InterPro" id="IPR016181">
    <property type="entry name" value="Acyl_CoA_acyltransferase"/>
</dbReference>
<dbReference type="Gene3D" id="3.40.630.30">
    <property type="match status" value="1"/>
</dbReference>
<dbReference type="GO" id="GO:1990189">
    <property type="term" value="F:protein N-terminal-serine acetyltransferase activity"/>
    <property type="evidence" value="ECO:0007669"/>
    <property type="project" value="TreeGrafter"/>
</dbReference>
<evidence type="ECO:0000313" key="3">
    <source>
        <dbReference type="Proteomes" id="UP000282957"/>
    </source>
</evidence>
<keyword evidence="3" id="KW-1185">Reference proteome</keyword>
<proteinExistence type="predicted"/>
<dbReference type="PROSITE" id="PS51186">
    <property type="entry name" value="GNAT"/>
    <property type="match status" value="1"/>
</dbReference>
<dbReference type="AlphaFoldDB" id="A0A437M3M6"/>
<evidence type="ECO:0000259" key="1">
    <source>
        <dbReference type="PROSITE" id="PS51186"/>
    </source>
</evidence>
<dbReference type="SUPFAM" id="SSF55729">
    <property type="entry name" value="Acyl-CoA N-acyltransferases (Nat)"/>
    <property type="match status" value="1"/>
</dbReference>
<dbReference type="Proteomes" id="UP000282957">
    <property type="component" value="Unassembled WGS sequence"/>
</dbReference>
<dbReference type="PANTHER" id="PTHR43441:SF11">
    <property type="entry name" value="RIBOSOMAL-PROTEIN-SERINE ACETYLTRANSFERASE"/>
    <property type="match status" value="1"/>
</dbReference>
<dbReference type="OrthoDB" id="6293260at2"/>
<dbReference type="CDD" id="cd04301">
    <property type="entry name" value="NAT_SF"/>
    <property type="match status" value="1"/>
</dbReference>
<feature type="domain" description="N-acetyltransferase" evidence="1">
    <location>
        <begin position="14"/>
        <end position="178"/>
    </location>
</feature>
<keyword evidence="2" id="KW-0808">Transferase</keyword>
<dbReference type="InterPro" id="IPR000182">
    <property type="entry name" value="GNAT_dom"/>
</dbReference>
<name>A0A437M3M6_9PROT</name>
<reference evidence="2 3" key="1">
    <citation type="submission" date="2019-01" db="EMBL/GenBank/DDBJ databases">
        <authorList>
            <person name="Chen W.-M."/>
        </authorList>
    </citation>
    <scope>NUCLEOTIDE SEQUENCE [LARGE SCALE GENOMIC DNA]</scope>
    <source>
        <strain evidence="2 3">CCP-6</strain>
    </source>
</reference>
<gene>
    <name evidence="2" type="ORF">EOD42_18445</name>
</gene>
<accession>A0A437M3M6</accession>
<dbReference type="GO" id="GO:0008999">
    <property type="term" value="F:protein-N-terminal-alanine acetyltransferase activity"/>
    <property type="evidence" value="ECO:0007669"/>
    <property type="project" value="TreeGrafter"/>
</dbReference>
<dbReference type="EMBL" id="SACL01000007">
    <property type="protein sequence ID" value="RVT92196.1"/>
    <property type="molecule type" value="Genomic_DNA"/>
</dbReference>
<dbReference type="Pfam" id="PF13302">
    <property type="entry name" value="Acetyltransf_3"/>
    <property type="match status" value="1"/>
</dbReference>
<dbReference type="PANTHER" id="PTHR43441">
    <property type="entry name" value="RIBOSOMAL-PROTEIN-SERINE ACETYLTRANSFERASE"/>
    <property type="match status" value="1"/>
</dbReference>
<sequence>MAKPPHPELQTARLRLRRFRPEDAEGLHQCLADPGTMRFWNTPPHTRPLETERAVLRMMDCTPAYYRFWAVADAQDDRCIGLASYHDGHIRSRRADLGYMIHPAHQRRGLGTEAVGALVGFCFTELRLHRLQLLIHPENTASLALAARLGFRREGLLRGHLRVGEVWHDQCLLARLNDDTMS</sequence>
<organism evidence="2 3">
    <name type="scientific">Rhodovarius crocodyli</name>
    <dbReference type="NCBI Taxonomy" id="1979269"/>
    <lineage>
        <taxon>Bacteria</taxon>
        <taxon>Pseudomonadati</taxon>
        <taxon>Pseudomonadota</taxon>
        <taxon>Alphaproteobacteria</taxon>
        <taxon>Acetobacterales</taxon>
        <taxon>Roseomonadaceae</taxon>
        <taxon>Rhodovarius</taxon>
    </lineage>
</organism>
<dbReference type="InterPro" id="IPR051908">
    <property type="entry name" value="Ribosomal_N-acetyltransferase"/>
</dbReference>
<comment type="caution">
    <text evidence="2">The sequence shown here is derived from an EMBL/GenBank/DDBJ whole genome shotgun (WGS) entry which is preliminary data.</text>
</comment>
<dbReference type="GO" id="GO:0005737">
    <property type="term" value="C:cytoplasm"/>
    <property type="evidence" value="ECO:0007669"/>
    <property type="project" value="TreeGrafter"/>
</dbReference>